<reference evidence="2" key="1">
    <citation type="journal article" date="2015" name="ISME J.">
        <title>Draft Genome Sequence of Streptomyces incarnatus NRRL8089, which Produces the Nucleoside Antibiotic Sinefungin.</title>
        <authorList>
            <person name="Oshima K."/>
            <person name="Hattori M."/>
            <person name="Shimizu H."/>
            <person name="Fukuda K."/>
            <person name="Nemoto M."/>
            <person name="Inagaki K."/>
            <person name="Tamura T."/>
        </authorList>
    </citation>
    <scope>NUCLEOTIDE SEQUENCE</scope>
    <source>
        <strain evidence="2">FACHB-1375</strain>
    </source>
</reference>
<gene>
    <name evidence="2" type="ORF">H6G03_30805</name>
</gene>
<organism evidence="2 3">
    <name type="scientific">Aerosakkonema funiforme FACHB-1375</name>
    <dbReference type="NCBI Taxonomy" id="2949571"/>
    <lineage>
        <taxon>Bacteria</taxon>
        <taxon>Bacillati</taxon>
        <taxon>Cyanobacteriota</taxon>
        <taxon>Cyanophyceae</taxon>
        <taxon>Oscillatoriophycideae</taxon>
        <taxon>Aerosakkonematales</taxon>
        <taxon>Aerosakkonemataceae</taxon>
        <taxon>Aerosakkonema</taxon>
    </lineage>
</organism>
<dbReference type="AlphaFoldDB" id="A0A926VKC5"/>
<comment type="caution">
    <text evidence="2">The sequence shown here is derived from an EMBL/GenBank/DDBJ whole genome shotgun (WGS) entry which is preliminary data.</text>
</comment>
<evidence type="ECO:0000313" key="2">
    <source>
        <dbReference type="EMBL" id="MBD2185416.1"/>
    </source>
</evidence>
<keyword evidence="3" id="KW-1185">Reference proteome</keyword>
<keyword evidence="1" id="KW-1133">Transmembrane helix</keyword>
<dbReference type="RefSeq" id="WP_190473718.1">
    <property type="nucleotide sequence ID" value="NZ_JACJPW010000120.1"/>
</dbReference>
<name>A0A926VKC5_9CYAN</name>
<proteinExistence type="predicted"/>
<protein>
    <submittedName>
        <fullName evidence="2">Uncharacterized protein</fullName>
    </submittedName>
</protein>
<dbReference type="Proteomes" id="UP000641646">
    <property type="component" value="Unassembled WGS sequence"/>
</dbReference>
<keyword evidence="1" id="KW-0472">Membrane</keyword>
<evidence type="ECO:0000256" key="1">
    <source>
        <dbReference type="SAM" id="Phobius"/>
    </source>
</evidence>
<feature type="transmembrane region" description="Helical" evidence="1">
    <location>
        <begin position="20"/>
        <end position="42"/>
    </location>
</feature>
<keyword evidence="1" id="KW-0812">Transmembrane</keyword>
<evidence type="ECO:0000313" key="3">
    <source>
        <dbReference type="Proteomes" id="UP000641646"/>
    </source>
</evidence>
<sequence>MEDKDFQDFLTALGITASILTIWPFCPALAIGSSVAIAIHLYRMK</sequence>
<accession>A0A926VKC5</accession>
<reference evidence="2" key="2">
    <citation type="submission" date="2020-08" db="EMBL/GenBank/DDBJ databases">
        <authorList>
            <person name="Chen M."/>
            <person name="Teng W."/>
            <person name="Zhao L."/>
            <person name="Hu C."/>
            <person name="Zhou Y."/>
            <person name="Han B."/>
            <person name="Song L."/>
            <person name="Shu W."/>
        </authorList>
    </citation>
    <scope>NUCLEOTIDE SEQUENCE</scope>
    <source>
        <strain evidence="2">FACHB-1375</strain>
    </source>
</reference>
<dbReference type="EMBL" id="JACJPW010000120">
    <property type="protein sequence ID" value="MBD2185416.1"/>
    <property type="molecule type" value="Genomic_DNA"/>
</dbReference>